<feature type="transmembrane region" description="Helical" evidence="6">
    <location>
        <begin position="285"/>
        <end position="317"/>
    </location>
</feature>
<feature type="transmembrane region" description="Helical" evidence="6">
    <location>
        <begin position="337"/>
        <end position="359"/>
    </location>
</feature>
<feature type="domain" description="MacB-like periplasmic core" evidence="8">
    <location>
        <begin position="460"/>
        <end position="652"/>
    </location>
</feature>
<evidence type="ECO:0000259" key="8">
    <source>
        <dbReference type="Pfam" id="PF12704"/>
    </source>
</evidence>
<feature type="transmembrane region" description="Helical" evidence="6">
    <location>
        <begin position="242"/>
        <end position="264"/>
    </location>
</feature>
<evidence type="ECO:0000259" key="7">
    <source>
        <dbReference type="Pfam" id="PF02687"/>
    </source>
</evidence>
<feature type="domain" description="MacB-like periplasmic core" evidence="8">
    <location>
        <begin position="20"/>
        <end position="193"/>
    </location>
</feature>
<gene>
    <name evidence="9" type="ORF">G3I74_12065</name>
</gene>
<comment type="subcellular location">
    <subcellularLocation>
        <location evidence="1">Cell membrane</location>
        <topology evidence="1">Multi-pass membrane protein</topology>
    </subcellularLocation>
</comment>
<evidence type="ECO:0000256" key="1">
    <source>
        <dbReference type="ARBA" id="ARBA00004651"/>
    </source>
</evidence>
<dbReference type="AlphaFoldDB" id="A0A845V5L1"/>
<keyword evidence="3 6" id="KW-0812">Transmembrane</keyword>
<keyword evidence="5 6" id="KW-0472">Membrane</keyword>
<evidence type="ECO:0000313" key="10">
    <source>
        <dbReference type="Proteomes" id="UP000484885"/>
    </source>
</evidence>
<dbReference type="InterPro" id="IPR003838">
    <property type="entry name" value="ABC3_permease_C"/>
</dbReference>
<dbReference type="InterPro" id="IPR025857">
    <property type="entry name" value="MacB_PCD"/>
</dbReference>
<dbReference type="RefSeq" id="WP_164211863.1">
    <property type="nucleotide sequence ID" value="NZ_JAAGSC010000043.1"/>
</dbReference>
<feature type="transmembrane region" description="Helical" evidence="6">
    <location>
        <begin position="380"/>
        <end position="401"/>
    </location>
</feature>
<feature type="transmembrane region" description="Helical" evidence="6">
    <location>
        <begin position="413"/>
        <end position="436"/>
    </location>
</feature>
<reference evidence="9 10" key="1">
    <citation type="submission" date="2020-02" db="EMBL/GenBank/DDBJ databases">
        <authorList>
            <person name="Zhang X.-Y."/>
        </authorList>
    </citation>
    <scope>NUCLEOTIDE SEQUENCE [LARGE SCALE GENOMIC DNA]</scope>
    <source>
        <strain evidence="9 10">C33</strain>
    </source>
</reference>
<evidence type="ECO:0000256" key="6">
    <source>
        <dbReference type="SAM" id="Phobius"/>
    </source>
</evidence>
<dbReference type="InterPro" id="IPR038766">
    <property type="entry name" value="Membrane_comp_ABC_pdt"/>
</dbReference>
<dbReference type="PANTHER" id="PTHR30287">
    <property type="entry name" value="MEMBRANE COMPONENT OF PREDICTED ABC SUPERFAMILY METABOLITE UPTAKE TRANSPORTER"/>
    <property type="match status" value="1"/>
</dbReference>
<organism evidence="9 10">
    <name type="scientific">Wenzhouxiangella limi</name>
    <dbReference type="NCBI Taxonomy" id="2707351"/>
    <lineage>
        <taxon>Bacteria</taxon>
        <taxon>Pseudomonadati</taxon>
        <taxon>Pseudomonadota</taxon>
        <taxon>Gammaproteobacteria</taxon>
        <taxon>Chromatiales</taxon>
        <taxon>Wenzhouxiangellaceae</taxon>
        <taxon>Wenzhouxiangella</taxon>
    </lineage>
</organism>
<feature type="domain" description="ABC3 transporter permease C-terminal" evidence="7">
    <location>
        <begin position="683"/>
        <end position="803"/>
    </location>
</feature>
<feature type="transmembrane region" description="Helical" evidence="6">
    <location>
        <begin position="724"/>
        <end position="753"/>
    </location>
</feature>
<dbReference type="Pfam" id="PF02687">
    <property type="entry name" value="FtsX"/>
    <property type="match status" value="2"/>
</dbReference>
<proteinExistence type="predicted"/>
<keyword evidence="4 6" id="KW-1133">Transmembrane helix</keyword>
<dbReference type="GO" id="GO:0005886">
    <property type="term" value="C:plasma membrane"/>
    <property type="evidence" value="ECO:0007669"/>
    <property type="project" value="UniProtKB-SubCell"/>
</dbReference>
<name>A0A845V5L1_9GAMM</name>
<dbReference type="Pfam" id="PF12704">
    <property type="entry name" value="MacB_PCD"/>
    <property type="match status" value="2"/>
</dbReference>
<feature type="transmembrane region" description="Helical" evidence="6">
    <location>
        <begin position="773"/>
        <end position="796"/>
    </location>
</feature>
<evidence type="ECO:0000256" key="3">
    <source>
        <dbReference type="ARBA" id="ARBA00022692"/>
    </source>
</evidence>
<dbReference type="PANTHER" id="PTHR30287:SF2">
    <property type="entry name" value="BLL1001 PROTEIN"/>
    <property type="match status" value="1"/>
</dbReference>
<keyword evidence="10" id="KW-1185">Reference proteome</keyword>
<evidence type="ECO:0000256" key="4">
    <source>
        <dbReference type="ARBA" id="ARBA00022989"/>
    </source>
</evidence>
<sequence length="810" mass="86937">MRLLLESSRRFFYRHPGQLLLALIGIAAGVAVVTGVALMRDVLIDALDSATESLSGSETIRITDPRGPLDESLYRQLATTPGAPALLPVLSSRLRYGDRMLELLAVDPLSLDRDSAVRPTGSATGQLLTQANAAVVSETTLQRLGLGPEGVLEVSHSGETLKLEIVATVSARRELDDRVIMDLAAAQHLTGRRGELSFIETSSQHRDWLIEHLPEGLELVDAQQRRESAAALTAGMRANLTAMSLLSLAVGLFVIYSVLAFLLVQRRRTIGMLRAVGVTQGRIQALLALETVILAGLGALAGLALGTLMASALLDLVRQPVAELYRMVASAGIRPSLGLYATVWVMAVIMALASVYGVLREAQRIPPGQLARTVHETRPAGLQLSRWLPGLLLVSGAALIVTTRGLPPVMAGLFLMLSGCALLAPAIGMQLLRLFSVRGSGLMPRAIKMLMSSRQRLAPAVSALSLALALSAGVGMMVLGFRATVDDWVSRLISADVYLTVSQGQLDSQDVEDLRAWPEIEMLTSSRQIRMDDGSMVVGYDLNRKAWAAFEWVSGDRESAQPAVEAGTAVLLTEPMARRKGLEPGDRIELATPSGAASFDVAAVYRDFSNDRGLVGLIGWRFRELWQDEQRDSIGLYLQAGTGLEELESKIADAYPAGNLTTREQVREQTLAVFDRTFRISWALAILVGMIAAIALISALLALGLERGREYATLRALGLPRRGLAGVVLTQTTSLAAIAVVMAVPFSMLIHAVLSLAVQPRAFGWSLALTWPWQPLAVIIPLALLLGTAAGAYPAWKIASRDPAPLLRAS</sequence>
<comment type="caution">
    <text evidence="9">The sequence shown here is derived from an EMBL/GenBank/DDBJ whole genome shotgun (WGS) entry which is preliminary data.</text>
</comment>
<feature type="transmembrane region" description="Helical" evidence="6">
    <location>
        <begin position="20"/>
        <end position="39"/>
    </location>
</feature>
<feature type="transmembrane region" description="Helical" evidence="6">
    <location>
        <begin position="680"/>
        <end position="703"/>
    </location>
</feature>
<accession>A0A845V5L1</accession>
<feature type="transmembrane region" description="Helical" evidence="6">
    <location>
        <begin position="457"/>
        <end position="481"/>
    </location>
</feature>
<evidence type="ECO:0000256" key="5">
    <source>
        <dbReference type="ARBA" id="ARBA00023136"/>
    </source>
</evidence>
<dbReference type="EMBL" id="JAAGSC010000043">
    <property type="protein sequence ID" value="NDY96466.1"/>
    <property type="molecule type" value="Genomic_DNA"/>
</dbReference>
<dbReference type="Proteomes" id="UP000484885">
    <property type="component" value="Unassembled WGS sequence"/>
</dbReference>
<feature type="domain" description="ABC3 transporter permease C-terminal" evidence="7">
    <location>
        <begin position="242"/>
        <end position="359"/>
    </location>
</feature>
<evidence type="ECO:0000256" key="2">
    <source>
        <dbReference type="ARBA" id="ARBA00022475"/>
    </source>
</evidence>
<keyword evidence="2" id="KW-1003">Cell membrane</keyword>
<protein>
    <submittedName>
        <fullName evidence="9">ABC transporter permease</fullName>
    </submittedName>
</protein>
<evidence type="ECO:0000313" key="9">
    <source>
        <dbReference type="EMBL" id="NDY96466.1"/>
    </source>
</evidence>